<dbReference type="InterPro" id="IPR006232">
    <property type="entry name" value="Suc6P_hydrolase"/>
</dbReference>
<dbReference type="SUPFAM" id="SSF75005">
    <property type="entry name" value="Arabinanase/levansucrase/invertase"/>
    <property type="match status" value="1"/>
</dbReference>
<dbReference type="PROSITE" id="PS00609">
    <property type="entry name" value="GLYCOSYL_HYDROL_F32"/>
    <property type="match status" value="1"/>
</dbReference>
<dbReference type="Gene3D" id="2.115.10.20">
    <property type="entry name" value="Glycosyl hydrolase domain, family 43"/>
    <property type="match status" value="1"/>
</dbReference>
<evidence type="ECO:0000256" key="1">
    <source>
        <dbReference type="ARBA" id="ARBA00009902"/>
    </source>
</evidence>
<name>A0A194PDK9_PAPXU</name>
<dbReference type="EC" id="3.2.1.26" evidence="4"/>
<evidence type="ECO:0000256" key="5">
    <source>
        <dbReference type="SAM" id="SignalP"/>
    </source>
</evidence>
<dbReference type="STRING" id="66420.A0A194PDK9"/>
<feature type="domain" description="Glycosyl hydrolase family 32 N-terminal" evidence="6">
    <location>
        <begin position="29"/>
        <end position="338"/>
    </location>
</feature>
<keyword evidence="2 4" id="KW-0378">Hydrolase</keyword>
<dbReference type="Gene3D" id="2.60.120.560">
    <property type="entry name" value="Exo-inulinase, domain 1"/>
    <property type="match status" value="1"/>
</dbReference>
<evidence type="ECO:0000259" key="6">
    <source>
        <dbReference type="Pfam" id="PF00251"/>
    </source>
</evidence>
<evidence type="ECO:0000313" key="8">
    <source>
        <dbReference type="EMBL" id="KPI91098.1"/>
    </source>
</evidence>
<gene>
    <name evidence="8" type="ORF">RR46_14602</name>
</gene>
<comment type="similarity">
    <text evidence="1 4">Belongs to the glycosyl hydrolase 32 family.</text>
</comment>
<dbReference type="EMBL" id="KQ459606">
    <property type="protein sequence ID" value="KPI91098.1"/>
    <property type="molecule type" value="Genomic_DNA"/>
</dbReference>
<accession>A0A194PDK9</accession>
<dbReference type="Pfam" id="PF00251">
    <property type="entry name" value="Glyco_hydro_32N"/>
    <property type="match status" value="1"/>
</dbReference>
<dbReference type="InterPro" id="IPR001362">
    <property type="entry name" value="Glyco_hydro_32"/>
</dbReference>
<dbReference type="AlphaFoldDB" id="A0A194PDK9"/>
<evidence type="ECO:0000256" key="2">
    <source>
        <dbReference type="ARBA" id="ARBA00022801"/>
    </source>
</evidence>
<feature type="domain" description="Glycosyl hydrolase family 32 C-terminal" evidence="7">
    <location>
        <begin position="341"/>
        <end position="460"/>
    </location>
</feature>
<keyword evidence="9" id="KW-1185">Reference proteome</keyword>
<dbReference type="InterPro" id="IPR051214">
    <property type="entry name" value="GH32_Enzymes"/>
</dbReference>
<proteinExistence type="inferred from homology"/>
<feature type="chain" id="PRO_5008263159" description="Sucrose-6-phosphate hydrolase" evidence="5">
    <location>
        <begin position="19"/>
        <end position="490"/>
    </location>
</feature>
<feature type="signal peptide" evidence="5">
    <location>
        <begin position="1"/>
        <end position="18"/>
    </location>
</feature>
<keyword evidence="3 4" id="KW-0326">Glycosidase</keyword>
<dbReference type="CDD" id="cd18623">
    <property type="entry name" value="GH32_ScrB-like"/>
    <property type="match status" value="1"/>
</dbReference>
<dbReference type="PANTHER" id="PTHR43101:SF1">
    <property type="entry name" value="BETA-FRUCTOSIDASE"/>
    <property type="match status" value="1"/>
</dbReference>
<keyword evidence="5" id="KW-0732">Signal</keyword>
<organism evidence="8 9">
    <name type="scientific">Papilio xuthus</name>
    <name type="common">Asian swallowtail butterfly</name>
    <dbReference type="NCBI Taxonomy" id="66420"/>
    <lineage>
        <taxon>Eukaryota</taxon>
        <taxon>Metazoa</taxon>
        <taxon>Ecdysozoa</taxon>
        <taxon>Arthropoda</taxon>
        <taxon>Hexapoda</taxon>
        <taxon>Insecta</taxon>
        <taxon>Pterygota</taxon>
        <taxon>Neoptera</taxon>
        <taxon>Endopterygota</taxon>
        <taxon>Lepidoptera</taxon>
        <taxon>Glossata</taxon>
        <taxon>Ditrysia</taxon>
        <taxon>Papilionoidea</taxon>
        <taxon>Papilionidae</taxon>
        <taxon>Papilioninae</taxon>
        <taxon>Papilio</taxon>
    </lineage>
</organism>
<evidence type="ECO:0000313" key="9">
    <source>
        <dbReference type="Proteomes" id="UP000053268"/>
    </source>
</evidence>
<protein>
    <recommendedName>
        <fullName evidence="4">Sucrose-6-phosphate hydrolase</fullName>
        <ecNumber evidence="4">3.2.1.26</ecNumber>
    </recommendedName>
</protein>
<dbReference type="SMART" id="SM00640">
    <property type="entry name" value="Glyco_32"/>
    <property type="match status" value="1"/>
</dbReference>
<dbReference type="GO" id="GO:0005737">
    <property type="term" value="C:cytoplasm"/>
    <property type="evidence" value="ECO:0007669"/>
    <property type="project" value="InterPro"/>
</dbReference>
<dbReference type="GO" id="GO:0004564">
    <property type="term" value="F:beta-fructofuranosidase activity"/>
    <property type="evidence" value="ECO:0007669"/>
    <property type="project" value="UniProtKB-EC"/>
</dbReference>
<sequence>MLGTKIFIFILLCYRVTAEVNDRYYPRYHLAPPYGWMNDPNGFSEYKNEYHLFYQFNPNSSYEPGIAHWGHAKSKDLFSWEHLPIAMYPDQWYDKGGVFSGSAIVEDGKLYLYYTGNVNKPEEYPDHEQHQILAISTNGINVTKQVINPIINGSEYQPDFRDPKVWKRGNMYYMVLGNSFQDSETNSTLGRALLYTSKDKVNWNFASILDESDGSLGYMWECPDFFELNGRFVLLFSPQGIQPSGYKYRNLYQTGYIVGNFDYRTNIFTPITEFVELDYGHDFYATQTILDKAKRRIVIAWMDMWNQNYIEAEDGFTGQMTIPRVLSLDKYNRLIQRPVNEIESIRRRQTRHQGSARAGAVIRLRDKAGEIHITTSATKDLDILIQSSNESSTVIISYNYKRGLVTLNRGGKDGVRRAKWRPSDKLHLKAYIDASSIELFFGNGELTFSSRFFPTGAIKVRIGDSSDVESLTIFDLQRTIDARYELESED</sequence>
<dbReference type="InterPro" id="IPR013189">
    <property type="entry name" value="Glyco_hydro_32_C"/>
</dbReference>
<dbReference type="InterPro" id="IPR023296">
    <property type="entry name" value="Glyco_hydro_beta-prop_sf"/>
</dbReference>
<reference evidence="8 9" key="1">
    <citation type="journal article" date="2015" name="Nat. Commun.">
        <title>Outbred genome sequencing and CRISPR/Cas9 gene editing in butterflies.</title>
        <authorList>
            <person name="Li X."/>
            <person name="Fan D."/>
            <person name="Zhang W."/>
            <person name="Liu G."/>
            <person name="Zhang L."/>
            <person name="Zhao L."/>
            <person name="Fang X."/>
            <person name="Chen L."/>
            <person name="Dong Y."/>
            <person name="Chen Y."/>
            <person name="Ding Y."/>
            <person name="Zhao R."/>
            <person name="Feng M."/>
            <person name="Zhu Y."/>
            <person name="Feng Y."/>
            <person name="Jiang X."/>
            <person name="Zhu D."/>
            <person name="Xiang H."/>
            <person name="Feng X."/>
            <person name="Li S."/>
            <person name="Wang J."/>
            <person name="Zhang G."/>
            <person name="Kronforst M.R."/>
            <person name="Wang W."/>
        </authorList>
    </citation>
    <scope>NUCLEOTIDE SEQUENCE [LARGE SCALE GENOMIC DNA]</scope>
    <source>
        <strain evidence="8">Ya'a_city_454_Px</strain>
        <tissue evidence="8">Whole body</tissue>
    </source>
</reference>
<dbReference type="SUPFAM" id="SSF49899">
    <property type="entry name" value="Concanavalin A-like lectins/glucanases"/>
    <property type="match status" value="1"/>
</dbReference>
<dbReference type="GO" id="GO:0005975">
    <property type="term" value="P:carbohydrate metabolic process"/>
    <property type="evidence" value="ECO:0007669"/>
    <property type="project" value="InterPro"/>
</dbReference>
<evidence type="ECO:0000259" key="7">
    <source>
        <dbReference type="Pfam" id="PF08244"/>
    </source>
</evidence>
<dbReference type="InterPro" id="IPR013320">
    <property type="entry name" value="ConA-like_dom_sf"/>
</dbReference>
<evidence type="ECO:0000256" key="4">
    <source>
        <dbReference type="RuleBase" id="RU362110"/>
    </source>
</evidence>
<comment type="catalytic activity">
    <reaction evidence="4">
        <text>Hydrolysis of terminal non-reducing beta-D-fructofuranoside residues in beta-D-fructofuranosides.</text>
        <dbReference type="EC" id="3.2.1.26"/>
    </reaction>
</comment>
<dbReference type="InterPro" id="IPR018053">
    <property type="entry name" value="Glyco_hydro_32_AS"/>
</dbReference>
<dbReference type="Proteomes" id="UP000053268">
    <property type="component" value="Unassembled WGS sequence"/>
</dbReference>
<dbReference type="PANTHER" id="PTHR43101">
    <property type="entry name" value="BETA-FRUCTOSIDASE"/>
    <property type="match status" value="1"/>
</dbReference>
<evidence type="ECO:0000256" key="3">
    <source>
        <dbReference type="ARBA" id="ARBA00023295"/>
    </source>
</evidence>
<dbReference type="InterPro" id="IPR013148">
    <property type="entry name" value="Glyco_hydro_32_N"/>
</dbReference>
<dbReference type="Pfam" id="PF08244">
    <property type="entry name" value="Glyco_hydro_32C"/>
    <property type="match status" value="1"/>
</dbReference>
<dbReference type="NCBIfam" id="TIGR01322">
    <property type="entry name" value="scrB_fam"/>
    <property type="match status" value="1"/>
</dbReference>